<keyword evidence="1" id="KW-1133">Transmembrane helix</keyword>
<dbReference type="RefSeq" id="WP_102298731.1">
    <property type="nucleotide sequence ID" value="NZ_JAAHTI010000002.1"/>
</dbReference>
<proteinExistence type="predicted"/>
<accession>A0AA44VUX8</accession>
<dbReference type="AlphaFoldDB" id="A0AA44VUX8"/>
<keyword evidence="1" id="KW-0812">Transmembrane</keyword>
<name>A0AA44VUX8_9VIBR</name>
<dbReference type="Proteomes" id="UP000239763">
    <property type="component" value="Unassembled WGS sequence"/>
</dbReference>
<feature type="transmembrane region" description="Helical" evidence="1">
    <location>
        <begin position="7"/>
        <end position="25"/>
    </location>
</feature>
<gene>
    <name evidence="2" type="ORF">BCV38_17605</name>
</gene>
<evidence type="ECO:0000313" key="2">
    <source>
        <dbReference type="EMBL" id="PME31360.1"/>
    </source>
</evidence>
<dbReference type="EMBL" id="MCSB01000006">
    <property type="protein sequence ID" value="PME31360.1"/>
    <property type="molecule type" value="Genomic_DNA"/>
</dbReference>
<keyword evidence="3" id="KW-1185">Reference proteome</keyword>
<dbReference type="Pfam" id="PF20398">
    <property type="entry name" value="DUF6691"/>
    <property type="match status" value="1"/>
</dbReference>
<feature type="transmembrane region" description="Helical" evidence="1">
    <location>
        <begin position="117"/>
        <end position="136"/>
    </location>
</feature>
<evidence type="ECO:0000256" key="1">
    <source>
        <dbReference type="SAM" id="Phobius"/>
    </source>
</evidence>
<feature type="transmembrane region" description="Helical" evidence="1">
    <location>
        <begin position="90"/>
        <end position="111"/>
    </location>
</feature>
<evidence type="ECO:0000313" key="3">
    <source>
        <dbReference type="Proteomes" id="UP000239763"/>
    </source>
</evidence>
<feature type="transmembrane region" description="Helical" evidence="1">
    <location>
        <begin position="45"/>
        <end position="65"/>
    </location>
</feature>
<dbReference type="InterPro" id="IPR046513">
    <property type="entry name" value="DUF6691"/>
</dbReference>
<keyword evidence="1" id="KW-0472">Membrane</keyword>
<reference evidence="2 3" key="1">
    <citation type="journal article" date="2018" name="Nature">
        <title>A major lineage of non-tailed dsDNA viruses as unrecognized killers of marine bacteria.</title>
        <authorList>
            <person name="Kauffman K.M."/>
            <person name="Hussain F.A."/>
            <person name="Yang J."/>
            <person name="Arevalo P."/>
            <person name="Brown J.M."/>
            <person name="Chang W.K."/>
            <person name="VanInsberghe D."/>
            <person name="Elsherbini J."/>
            <person name="Sharma R.S."/>
            <person name="Cutler M.B."/>
            <person name="Kelly L."/>
            <person name="Polz M.F."/>
        </authorList>
    </citation>
    <scope>NUCLEOTIDE SEQUENCE [LARGE SCALE GENOMIC DNA]</scope>
    <source>
        <strain evidence="2 3">10N.286.55.E1</strain>
    </source>
</reference>
<protein>
    <submittedName>
        <fullName evidence="2">YeeE/YedE family protein</fullName>
    </submittedName>
</protein>
<comment type="caution">
    <text evidence="2">The sequence shown here is derived from an EMBL/GenBank/DDBJ whole genome shotgun (WGS) entry which is preliminary data.</text>
</comment>
<dbReference type="GeneID" id="69651722"/>
<sequence length="145" mass="15285">MKNASFTIVIGLVAGILFGSGMIISGMVDPEKVLGFLDITGNWDISLAFVMGGALLVFAPFYHLVIKKRAKAINGEPLDSRNNPLIDRKLILGSTAFGLGWGIAGFCPGPAVTSLSGGNPTVWVFMVSMLVGMWLAGRTNKLASV</sequence>
<organism evidence="2 3">
    <name type="scientific">Vibrio lentus</name>
    <dbReference type="NCBI Taxonomy" id="136468"/>
    <lineage>
        <taxon>Bacteria</taxon>
        <taxon>Pseudomonadati</taxon>
        <taxon>Pseudomonadota</taxon>
        <taxon>Gammaproteobacteria</taxon>
        <taxon>Vibrionales</taxon>
        <taxon>Vibrionaceae</taxon>
        <taxon>Vibrio</taxon>
    </lineage>
</organism>